<gene>
    <name evidence="2" type="ORF">D3H65_29175</name>
</gene>
<evidence type="ECO:0000256" key="1">
    <source>
        <dbReference type="SAM" id="Phobius"/>
    </source>
</evidence>
<evidence type="ECO:0000313" key="2">
    <source>
        <dbReference type="EMBL" id="AXY77811.1"/>
    </source>
</evidence>
<sequence>MNGLPLRWKLFRVMCILQLIMVLYSLVIHGIRLFNGRNFWGDLIGVISYGIVFLFVCQGLALLSDNYPDTPLTVSQKRRFNLLFLVNFILIAFLFAKTVYVWRIIPYINMASIMRGNLFFNLLFIIFQSIVVFIFHLLFLYGMYRLRQLIYQNTVTGWYQQFDGPASQQPK</sequence>
<organism evidence="2 3">
    <name type="scientific">Paraflavitalea soli</name>
    <dbReference type="NCBI Taxonomy" id="2315862"/>
    <lineage>
        <taxon>Bacteria</taxon>
        <taxon>Pseudomonadati</taxon>
        <taxon>Bacteroidota</taxon>
        <taxon>Chitinophagia</taxon>
        <taxon>Chitinophagales</taxon>
        <taxon>Chitinophagaceae</taxon>
        <taxon>Paraflavitalea</taxon>
    </lineage>
</organism>
<accession>A0A3B7N701</accession>
<dbReference type="RefSeq" id="WP_119053684.1">
    <property type="nucleotide sequence ID" value="NZ_CP032157.1"/>
</dbReference>
<reference evidence="2 3" key="1">
    <citation type="submission" date="2018-09" db="EMBL/GenBank/DDBJ databases">
        <title>Genome sequencing of strain 6GH32-13.</title>
        <authorList>
            <person name="Weon H.-Y."/>
            <person name="Heo J."/>
            <person name="Kwon S.-W."/>
        </authorList>
    </citation>
    <scope>NUCLEOTIDE SEQUENCE [LARGE SCALE GENOMIC DNA]</scope>
    <source>
        <strain evidence="2 3">5GH32-13</strain>
    </source>
</reference>
<feature type="transmembrane region" description="Helical" evidence="1">
    <location>
        <begin position="43"/>
        <end position="63"/>
    </location>
</feature>
<name>A0A3B7N701_9BACT</name>
<feature type="transmembrane region" description="Helical" evidence="1">
    <location>
        <begin position="12"/>
        <end position="31"/>
    </location>
</feature>
<keyword evidence="3" id="KW-1185">Reference proteome</keyword>
<keyword evidence="1" id="KW-1133">Transmembrane helix</keyword>
<keyword evidence="1" id="KW-0472">Membrane</keyword>
<proteinExistence type="predicted"/>
<keyword evidence="1" id="KW-0812">Transmembrane</keyword>
<dbReference type="KEGG" id="pseg:D3H65_29175"/>
<evidence type="ECO:0000313" key="3">
    <source>
        <dbReference type="Proteomes" id="UP000263900"/>
    </source>
</evidence>
<feature type="transmembrane region" description="Helical" evidence="1">
    <location>
        <begin position="84"/>
        <end position="105"/>
    </location>
</feature>
<dbReference type="Proteomes" id="UP000263900">
    <property type="component" value="Chromosome"/>
</dbReference>
<dbReference type="AlphaFoldDB" id="A0A3B7N701"/>
<dbReference type="EMBL" id="CP032157">
    <property type="protein sequence ID" value="AXY77811.1"/>
    <property type="molecule type" value="Genomic_DNA"/>
</dbReference>
<feature type="transmembrane region" description="Helical" evidence="1">
    <location>
        <begin position="117"/>
        <end position="141"/>
    </location>
</feature>
<dbReference type="OrthoDB" id="668634at2"/>
<protein>
    <submittedName>
        <fullName evidence="2">Uncharacterized protein</fullName>
    </submittedName>
</protein>